<evidence type="ECO:0000313" key="2">
    <source>
        <dbReference type="Proteomes" id="UP000036834"/>
    </source>
</evidence>
<protein>
    <submittedName>
        <fullName evidence="1">Uncharacterized protein</fullName>
    </submittedName>
</protein>
<comment type="caution">
    <text evidence="1">The sequence shown here is derived from an EMBL/GenBank/DDBJ whole genome shotgun (WGS) entry which is preliminary data.</text>
</comment>
<dbReference type="Proteomes" id="UP000036834">
    <property type="component" value="Unassembled WGS sequence"/>
</dbReference>
<accession>A0A0K9YK86</accession>
<dbReference type="PATRIC" id="fig|54915.3.peg.4136"/>
<gene>
    <name evidence="1" type="ORF">ADS79_24935</name>
</gene>
<proteinExistence type="predicted"/>
<dbReference type="STRING" id="54915.ADS79_24935"/>
<name>A0A0K9YK86_9BACL</name>
<sequence>MHIYIIACPNHAILYSFSSHLSRKNKLYAIMHGFLAQMHNDEFFPKRTYVLFLFWKMLFNKGKFSEKLREVT</sequence>
<evidence type="ECO:0000313" key="1">
    <source>
        <dbReference type="EMBL" id="KNB69173.1"/>
    </source>
</evidence>
<dbReference type="EMBL" id="LGIQ01000011">
    <property type="protein sequence ID" value="KNB69173.1"/>
    <property type="molecule type" value="Genomic_DNA"/>
</dbReference>
<organism evidence="1 2">
    <name type="scientific">Brevibacillus reuszeri</name>
    <dbReference type="NCBI Taxonomy" id="54915"/>
    <lineage>
        <taxon>Bacteria</taxon>
        <taxon>Bacillati</taxon>
        <taxon>Bacillota</taxon>
        <taxon>Bacilli</taxon>
        <taxon>Bacillales</taxon>
        <taxon>Paenibacillaceae</taxon>
        <taxon>Brevibacillus</taxon>
    </lineage>
</organism>
<dbReference type="AlphaFoldDB" id="A0A0K9YK86"/>
<reference evidence="2" key="1">
    <citation type="submission" date="2015-07" db="EMBL/GenBank/DDBJ databases">
        <title>Genome sequencing project for genomic taxonomy and phylogenomics of Bacillus-like bacteria.</title>
        <authorList>
            <person name="Liu B."/>
            <person name="Wang J."/>
            <person name="Zhu Y."/>
            <person name="Liu G."/>
            <person name="Chen Q."/>
            <person name="Chen Z."/>
            <person name="Lan J."/>
            <person name="Che J."/>
            <person name="Ge C."/>
            <person name="Shi H."/>
            <person name="Pan Z."/>
            <person name="Liu X."/>
        </authorList>
    </citation>
    <scope>NUCLEOTIDE SEQUENCE [LARGE SCALE GENOMIC DNA]</scope>
    <source>
        <strain evidence="2">DSM 9887</strain>
    </source>
</reference>